<comment type="caution">
    <text evidence="7">The sequence shown here is derived from an EMBL/GenBank/DDBJ whole genome shotgun (WGS) entry which is preliminary data.</text>
</comment>
<reference evidence="7" key="3">
    <citation type="submission" date="2023-05" db="EMBL/GenBank/DDBJ databases">
        <authorList>
            <person name="Smith C.H."/>
        </authorList>
    </citation>
    <scope>NUCLEOTIDE SEQUENCE</scope>
    <source>
        <strain evidence="7">CHS0354</strain>
        <tissue evidence="7">Mantle</tissue>
    </source>
</reference>
<dbReference type="InterPro" id="IPR002589">
    <property type="entry name" value="Macro_dom"/>
</dbReference>
<dbReference type="SUPFAM" id="SSF52949">
    <property type="entry name" value="Macro domain-like"/>
    <property type="match status" value="1"/>
</dbReference>
<dbReference type="PANTHER" id="PTHR14453:SF70">
    <property type="entry name" value="PROTEIN MONO-ADP-RIBOSYLTRANSFERASE PARP9"/>
    <property type="match status" value="1"/>
</dbReference>
<dbReference type="PROSITE" id="PS51154">
    <property type="entry name" value="MACRO"/>
    <property type="match status" value="1"/>
</dbReference>
<evidence type="ECO:0000256" key="2">
    <source>
        <dbReference type="ARBA" id="ARBA00022676"/>
    </source>
</evidence>
<dbReference type="GO" id="GO:1990404">
    <property type="term" value="F:NAD+-protein mono-ADP-ribosyltransferase activity"/>
    <property type="evidence" value="ECO:0007669"/>
    <property type="project" value="TreeGrafter"/>
</dbReference>
<dbReference type="AlphaFoldDB" id="A0AAE0VT92"/>
<protein>
    <recommendedName>
        <fullName evidence="6">Macro domain-containing protein</fullName>
    </recommendedName>
</protein>
<evidence type="ECO:0000256" key="4">
    <source>
        <dbReference type="ARBA" id="ARBA00023027"/>
    </source>
</evidence>
<dbReference type="GO" id="GO:0060335">
    <property type="term" value="P:positive regulation of type II interferon-mediated signaling pathway"/>
    <property type="evidence" value="ECO:0007669"/>
    <property type="project" value="TreeGrafter"/>
</dbReference>
<gene>
    <name evidence="7" type="ORF">CHS0354_014394</name>
</gene>
<organism evidence="7 8">
    <name type="scientific">Potamilus streckersoni</name>
    <dbReference type="NCBI Taxonomy" id="2493646"/>
    <lineage>
        <taxon>Eukaryota</taxon>
        <taxon>Metazoa</taxon>
        <taxon>Spiralia</taxon>
        <taxon>Lophotrochozoa</taxon>
        <taxon>Mollusca</taxon>
        <taxon>Bivalvia</taxon>
        <taxon>Autobranchia</taxon>
        <taxon>Heteroconchia</taxon>
        <taxon>Palaeoheterodonta</taxon>
        <taxon>Unionida</taxon>
        <taxon>Unionoidea</taxon>
        <taxon>Unionidae</taxon>
        <taxon>Ambleminae</taxon>
        <taxon>Lampsilini</taxon>
        <taxon>Potamilus</taxon>
    </lineage>
</organism>
<keyword evidence="2" id="KW-0328">Glycosyltransferase</keyword>
<evidence type="ECO:0000256" key="5">
    <source>
        <dbReference type="ARBA" id="ARBA00023242"/>
    </source>
</evidence>
<evidence type="ECO:0000313" key="7">
    <source>
        <dbReference type="EMBL" id="KAK3588302.1"/>
    </source>
</evidence>
<keyword evidence="5" id="KW-0539">Nucleus</keyword>
<feature type="domain" description="Macro" evidence="6">
    <location>
        <begin position="442"/>
        <end position="629"/>
    </location>
</feature>
<keyword evidence="4" id="KW-0520">NAD</keyword>
<dbReference type="SMART" id="SM00506">
    <property type="entry name" value="A1pp"/>
    <property type="match status" value="1"/>
</dbReference>
<dbReference type="EMBL" id="JAEAOA010000892">
    <property type="protein sequence ID" value="KAK3588302.1"/>
    <property type="molecule type" value="Genomic_DNA"/>
</dbReference>
<dbReference type="Pfam" id="PF01661">
    <property type="entry name" value="Macro"/>
    <property type="match status" value="1"/>
</dbReference>
<evidence type="ECO:0000256" key="3">
    <source>
        <dbReference type="ARBA" id="ARBA00022679"/>
    </source>
</evidence>
<reference evidence="7" key="2">
    <citation type="journal article" date="2021" name="Genome Biol. Evol.">
        <title>Developing a high-quality reference genome for a parasitic bivalve with doubly uniparental inheritance (Bivalvia: Unionida).</title>
        <authorList>
            <person name="Smith C.H."/>
        </authorList>
    </citation>
    <scope>NUCLEOTIDE SEQUENCE</scope>
    <source>
        <strain evidence="7">CHS0354</strain>
        <tissue evidence="7">Mantle</tissue>
    </source>
</reference>
<keyword evidence="3" id="KW-0808">Transferase</keyword>
<dbReference type="Proteomes" id="UP001195483">
    <property type="component" value="Unassembled WGS sequence"/>
</dbReference>
<dbReference type="GO" id="GO:0005634">
    <property type="term" value="C:nucleus"/>
    <property type="evidence" value="ECO:0007669"/>
    <property type="project" value="UniProtKB-SubCell"/>
</dbReference>
<sequence>MDCKLEDLGLEPYICGYLGRGRTINYDGNIITANKKLSIELKEKYNTEAFTFENGRIICIQAGNSFSNSEAAEWKTEVTKLFKASNTVKTCNKSFPEKEEYFDIVRKKLNYHLMESIVIAYTCDDPRNKTEVVFAYEEECMSDVLVSLTNDIEKQNIIRRSLILQQDDTENLQILNTLKFASVDSKIDGDRVHVVGFEEDVNKIMDTIRSLSSLKKEKIVYLHEEELAILKMNAANKFIKKQVEKISDRPDLRWIIDGSVVRIIGPDEDTVNSCTECVEECFESRIFKDICENVLSSSACRSQLDRLRNKFDEKLVIKCGNDKIKITSTSDIHEEVVNEIKQFLERFTPDSIIIQSDRHKLDFFEESCRVSLENTFKDELVQIKRESHSEVRIDGTTQGISEVRRVIDTILVRVAWVARPDVIEFLQSEEGNRLISVVKEKYPCTIRAGHRDTRIQIVLGNIEEQMADVIVNSAAPDLTLHKGMVATCLSRTAGAKLQEDIQRQYPKGVQEGKVVRSEVGRLPCKKVYHAIPVMNADEKKAIETVKDLMNECLTMANVDKYESIAFPVFGTGTLDYPPDKIAQAMYDVARRFALENPESGTTLKEISIIMFPENSNVIKAFEAVKKEETRRTDDCRKERTKLLMDPKTLLTFYVQFVSNSKENIENALRYLEEHLP</sequence>
<proteinExistence type="predicted"/>
<keyword evidence="8" id="KW-1185">Reference proteome</keyword>
<dbReference type="GO" id="GO:0070212">
    <property type="term" value="P:protein poly-ADP-ribosylation"/>
    <property type="evidence" value="ECO:0007669"/>
    <property type="project" value="TreeGrafter"/>
</dbReference>
<dbReference type="Gene3D" id="3.40.220.10">
    <property type="entry name" value="Leucine Aminopeptidase, subunit E, domain 1"/>
    <property type="match status" value="1"/>
</dbReference>
<evidence type="ECO:0000256" key="1">
    <source>
        <dbReference type="ARBA" id="ARBA00004123"/>
    </source>
</evidence>
<evidence type="ECO:0000259" key="6">
    <source>
        <dbReference type="PROSITE" id="PS51154"/>
    </source>
</evidence>
<dbReference type="GO" id="GO:0003950">
    <property type="term" value="F:NAD+ poly-ADP-ribosyltransferase activity"/>
    <property type="evidence" value="ECO:0007669"/>
    <property type="project" value="TreeGrafter"/>
</dbReference>
<accession>A0AAE0VT92</accession>
<comment type="subcellular location">
    <subcellularLocation>
        <location evidence="1">Nucleus</location>
    </subcellularLocation>
</comment>
<dbReference type="InterPro" id="IPR043472">
    <property type="entry name" value="Macro_dom-like"/>
</dbReference>
<dbReference type="GO" id="GO:0010629">
    <property type="term" value="P:negative regulation of gene expression"/>
    <property type="evidence" value="ECO:0007669"/>
    <property type="project" value="TreeGrafter"/>
</dbReference>
<dbReference type="InterPro" id="IPR052056">
    <property type="entry name" value="Mono-ARTD/PARP"/>
</dbReference>
<reference evidence="7" key="1">
    <citation type="journal article" date="2021" name="Genome Biol. Evol.">
        <title>A High-Quality Reference Genome for a Parasitic Bivalve with Doubly Uniparental Inheritance (Bivalvia: Unionida).</title>
        <authorList>
            <person name="Smith C.H."/>
        </authorList>
    </citation>
    <scope>NUCLEOTIDE SEQUENCE</scope>
    <source>
        <strain evidence="7">CHS0354</strain>
    </source>
</reference>
<dbReference type="GO" id="GO:0003714">
    <property type="term" value="F:transcription corepressor activity"/>
    <property type="evidence" value="ECO:0007669"/>
    <property type="project" value="TreeGrafter"/>
</dbReference>
<dbReference type="PANTHER" id="PTHR14453">
    <property type="entry name" value="PARP/ZINC FINGER CCCH TYPE DOMAIN CONTAINING PROTEIN"/>
    <property type="match status" value="1"/>
</dbReference>
<dbReference type="GO" id="GO:0005737">
    <property type="term" value="C:cytoplasm"/>
    <property type="evidence" value="ECO:0007669"/>
    <property type="project" value="TreeGrafter"/>
</dbReference>
<evidence type="ECO:0000313" key="8">
    <source>
        <dbReference type="Proteomes" id="UP001195483"/>
    </source>
</evidence>
<name>A0AAE0VT92_9BIVA</name>
<dbReference type="GO" id="GO:0044389">
    <property type="term" value="F:ubiquitin-like protein ligase binding"/>
    <property type="evidence" value="ECO:0007669"/>
    <property type="project" value="TreeGrafter"/>
</dbReference>